<reference evidence="9 10" key="1">
    <citation type="submission" date="2019-04" db="EMBL/GenBank/DDBJ databases">
        <authorList>
            <consortium name="Wellcome Sanger Institute Data Sharing"/>
        </authorList>
    </citation>
    <scope>NUCLEOTIDE SEQUENCE [LARGE SCALE GENOMIC DNA]</scope>
</reference>
<dbReference type="InterPro" id="IPR013083">
    <property type="entry name" value="Znf_RING/FYVE/PHD"/>
</dbReference>
<dbReference type="SUPFAM" id="SSF49899">
    <property type="entry name" value="Concanavalin A-like lectins/glucanases"/>
    <property type="match status" value="1"/>
</dbReference>
<dbReference type="InterPro" id="IPR017907">
    <property type="entry name" value="Znf_RING_CS"/>
</dbReference>
<dbReference type="Ensembl" id="ENSSFOT00015007519.2">
    <property type="protein sequence ID" value="ENSSFOP00015007409.2"/>
    <property type="gene ID" value="ENSSFOG00015004819.2"/>
</dbReference>
<reference evidence="9" key="2">
    <citation type="submission" date="2025-08" db="UniProtKB">
        <authorList>
            <consortium name="Ensembl"/>
        </authorList>
    </citation>
    <scope>IDENTIFICATION</scope>
</reference>
<dbReference type="RefSeq" id="XP_018590891.1">
    <property type="nucleotide sequence ID" value="XM_018735375.1"/>
</dbReference>
<dbReference type="GO" id="GO:0008270">
    <property type="term" value="F:zinc ion binding"/>
    <property type="evidence" value="ECO:0007669"/>
    <property type="project" value="UniProtKB-KW"/>
</dbReference>
<dbReference type="PANTHER" id="PTHR24103">
    <property type="entry name" value="E3 UBIQUITIN-PROTEIN LIGASE TRIM"/>
    <property type="match status" value="1"/>
</dbReference>
<dbReference type="SMART" id="SM00449">
    <property type="entry name" value="SPRY"/>
    <property type="match status" value="1"/>
</dbReference>
<keyword evidence="10" id="KW-1185">Reference proteome</keyword>
<dbReference type="RefSeq" id="XP_018590889.1">
    <property type="nucleotide sequence ID" value="XM_018735373.2"/>
</dbReference>
<dbReference type="AlphaFoldDB" id="A0A8C9R1E8"/>
<evidence type="ECO:0000256" key="6">
    <source>
        <dbReference type="SAM" id="MobiDB-lite"/>
    </source>
</evidence>
<feature type="compositionally biased region" description="Low complexity" evidence="6">
    <location>
        <begin position="135"/>
        <end position="147"/>
    </location>
</feature>
<proteinExistence type="predicted"/>
<keyword evidence="2 4" id="KW-0863">Zinc-finger</keyword>
<reference evidence="9" key="3">
    <citation type="submission" date="2025-09" db="UniProtKB">
        <authorList>
            <consortium name="Ensembl"/>
        </authorList>
    </citation>
    <scope>IDENTIFICATION</scope>
</reference>
<sequence>MAWSQSFLSTEQFLCSICLDIFINPISIPCGHSFCMACISRYWDECKTCQCPMCKETFRMRPDLHINRTLREITEQFKGMAGIGIRNCRRTSNESLPGRDELPGEIFANMTSLKIPSRIQDRSRHPTAAPQPKVTAQTSTSTPASSSKLMLRRFTLGGQVENLPLCQKQQWSQEFFCKTDQVCTSDKCGDKDHPEHDVVLADRKQLVDSSLLGTAEKEIQEMIQERVKKVEELRTSLVEIQISAESEVRGSVGVFTALVSSIERRQAELLEIIETNRQAAERQAVKLIQELEEEIEELRQRSSSLTHLLQSEDKDFLHKMKDWSSISVNPDLCIGRIHNTVSQLVMQFEEELKRVPERSIRTSEDFTPLRSQPRVKKIHEYAAEVTLDSNTAHPRLILSTDRKQVKCGDKHQAVPDNPKRFDRVFCVLGQEGFTSGRHYWEVEVKGKTEWDLGVARHSAKRKGKITVNPSRGYWFLSLRDKSNFSCQDETSLSCNEKPQKIGVFLDYDKGQVSFFNVDAKLHIYTFHDTFTESIYPFFCPCSNKSGRNDSPLIITPVIIPK</sequence>
<evidence type="ECO:0000256" key="4">
    <source>
        <dbReference type="PROSITE-ProRule" id="PRU00175"/>
    </source>
</evidence>
<dbReference type="InterPro" id="IPR001870">
    <property type="entry name" value="B30.2/SPRY"/>
</dbReference>
<protein>
    <submittedName>
        <fullName evidence="9">Zinc-binding protein A33-like</fullName>
    </submittedName>
</protein>
<dbReference type="KEGG" id="sfm:108924170"/>
<dbReference type="SMART" id="SM00589">
    <property type="entry name" value="PRY"/>
    <property type="match status" value="1"/>
</dbReference>
<dbReference type="Pfam" id="PF13765">
    <property type="entry name" value="PRY"/>
    <property type="match status" value="1"/>
</dbReference>
<dbReference type="GeneTree" id="ENSGT00940000165127"/>
<dbReference type="PROSITE" id="PS50089">
    <property type="entry name" value="ZF_RING_2"/>
    <property type="match status" value="1"/>
</dbReference>
<evidence type="ECO:0000313" key="10">
    <source>
        <dbReference type="Proteomes" id="UP000694397"/>
    </source>
</evidence>
<evidence type="ECO:0000256" key="2">
    <source>
        <dbReference type="ARBA" id="ARBA00022771"/>
    </source>
</evidence>
<dbReference type="PRINTS" id="PR01407">
    <property type="entry name" value="BUTYPHLNCDUF"/>
</dbReference>
<evidence type="ECO:0000256" key="3">
    <source>
        <dbReference type="ARBA" id="ARBA00022833"/>
    </source>
</evidence>
<dbReference type="Proteomes" id="UP000694397">
    <property type="component" value="Chromosome 11"/>
</dbReference>
<keyword evidence="1" id="KW-0479">Metal-binding</keyword>
<dbReference type="FunFam" id="2.60.120.920:FF:000004">
    <property type="entry name" value="Butyrophilin subfamily 1 member A1"/>
    <property type="match status" value="1"/>
</dbReference>
<dbReference type="InterPro" id="IPR003877">
    <property type="entry name" value="SPRY_dom"/>
</dbReference>
<gene>
    <name evidence="9" type="primary">LOC108924170</name>
</gene>
<dbReference type="Gene3D" id="3.30.40.10">
    <property type="entry name" value="Zinc/RING finger domain, C3HC4 (zinc finger)"/>
    <property type="match status" value="1"/>
</dbReference>
<feature type="domain" description="RING-type" evidence="7">
    <location>
        <begin position="15"/>
        <end position="55"/>
    </location>
</feature>
<organism evidence="9 10">
    <name type="scientific">Scleropages formosus</name>
    <name type="common">Asian bonytongue</name>
    <name type="synonym">Osteoglossum formosum</name>
    <dbReference type="NCBI Taxonomy" id="113540"/>
    <lineage>
        <taxon>Eukaryota</taxon>
        <taxon>Metazoa</taxon>
        <taxon>Chordata</taxon>
        <taxon>Craniata</taxon>
        <taxon>Vertebrata</taxon>
        <taxon>Euteleostomi</taxon>
        <taxon>Actinopterygii</taxon>
        <taxon>Neopterygii</taxon>
        <taxon>Teleostei</taxon>
        <taxon>Osteoglossocephala</taxon>
        <taxon>Osteoglossomorpha</taxon>
        <taxon>Osteoglossiformes</taxon>
        <taxon>Osteoglossidae</taxon>
        <taxon>Scleropages</taxon>
    </lineage>
</organism>
<dbReference type="InterPro" id="IPR006574">
    <property type="entry name" value="PRY"/>
</dbReference>
<dbReference type="PROSITE" id="PS50188">
    <property type="entry name" value="B302_SPRY"/>
    <property type="match status" value="1"/>
</dbReference>
<dbReference type="Pfam" id="PF00622">
    <property type="entry name" value="SPRY"/>
    <property type="match status" value="1"/>
</dbReference>
<dbReference type="CDD" id="cd13733">
    <property type="entry name" value="SPRY_PRY_C-I_1"/>
    <property type="match status" value="1"/>
</dbReference>
<dbReference type="Pfam" id="PF25600">
    <property type="entry name" value="TRIM_CC"/>
    <property type="match status" value="1"/>
</dbReference>
<dbReference type="InterPro" id="IPR013320">
    <property type="entry name" value="ConA-like_dom_sf"/>
</dbReference>
<evidence type="ECO:0000259" key="8">
    <source>
        <dbReference type="PROSITE" id="PS50188"/>
    </source>
</evidence>
<dbReference type="Pfam" id="PF15227">
    <property type="entry name" value="zf-C3HC4_4"/>
    <property type="match status" value="1"/>
</dbReference>
<keyword evidence="3" id="KW-0862">Zinc</keyword>
<dbReference type="OrthoDB" id="6270329at2759"/>
<evidence type="ECO:0000256" key="1">
    <source>
        <dbReference type="ARBA" id="ARBA00022723"/>
    </source>
</evidence>
<feature type="region of interest" description="Disordered" evidence="6">
    <location>
        <begin position="117"/>
        <end position="147"/>
    </location>
</feature>
<feature type="domain" description="B30.2/SPRY" evidence="8">
    <location>
        <begin position="365"/>
        <end position="557"/>
    </location>
</feature>
<evidence type="ECO:0000259" key="7">
    <source>
        <dbReference type="PROSITE" id="PS50089"/>
    </source>
</evidence>
<evidence type="ECO:0000256" key="5">
    <source>
        <dbReference type="SAM" id="Coils"/>
    </source>
</evidence>
<dbReference type="Gene3D" id="2.60.120.920">
    <property type="match status" value="1"/>
</dbReference>
<dbReference type="RefSeq" id="XP_018590890.1">
    <property type="nucleotide sequence ID" value="XM_018735374.1"/>
</dbReference>
<dbReference type="InterPro" id="IPR003879">
    <property type="entry name" value="Butyrophylin_SPRY"/>
</dbReference>
<dbReference type="GeneID" id="108924170"/>
<evidence type="ECO:0000313" key="9">
    <source>
        <dbReference type="Ensembl" id="ENSSFOP00015007409.2"/>
    </source>
</evidence>
<keyword evidence="5" id="KW-0175">Coiled coil</keyword>
<dbReference type="InterPro" id="IPR058030">
    <property type="entry name" value="TRIM8/14/16/25/29/45/65_CC"/>
</dbReference>
<dbReference type="InterPro" id="IPR001841">
    <property type="entry name" value="Znf_RING"/>
</dbReference>
<dbReference type="InterPro" id="IPR050143">
    <property type="entry name" value="TRIM/RBCC"/>
</dbReference>
<dbReference type="SUPFAM" id="SSF57850">
    <property type="entry name" value="RING/U-box"/>
    <property type="match status" value="1"/>
</dbReference>
<feature type="coiled-coil region" evidence="5">
    <location>
        <begin position="270"/>
        <end position="308"/>
    </location>
</feature>
<dbReference type="InterPro" id="IPR043136">
    <property type="entry name" value="B30.2/SPRY_sf"/>
</dbReference>
<dbReference type="SMART" id="SM00184">
    <property type="entry name" value="RING"/>
    <property type="match status" value="1"/>
</dbReference>
<accession>A0A8C9R1E8</accession>
<name>A0A8C9R1E8_SCLFO</name>
<dbReference type="PROSITE" id="PS00518">
    <property type="entry name" value="ZF_RING_1"/>
    <property type="match status" value="1"/>
</dbReference>